<evidence type="ECO:0000259" key="2">
    <source>
        <dbReference type="PROSITE" id="PS50011"/>
    </source>
</evidence>
<keyword evidence="4" id="KW-1185">Reference proteome</keyword>
<dbReference type="InterPro" id="IPR011009">
    <property type="entry name" value="Kinase-like_dom_sf"/>
</dbReference>
<keyword evidence="1" id="KW-0175">Coiled coil</keyword>
<dbReference type="Gene3D" id="1.10.510.10">
    <property type="entry name" value="Transferase(Phosphotransferase) domain 1"/>
    <property type="match status" value="1"/>
</dbReference>
<evidence type="ECO:0000313" key="4">
    <source>
        <dbReference type="Proteomes" id="UP000277766"/>
    </source>
</evidence>
<dbReference type="RefSeq" id="WP_126351807.1">
    <property type="nucleotide sequence ID" value="NZ_CP086381.1"/>
</dbReference>
<dbReference type="GO" id="GO:0005524">
    <property type="term" value="F:ATP binding"/>
    <property type="evidence" value="ECO:0007669"/>
    <property type="project" value="InterPro"/>
</dbReference>
<feature type="coiled-coil region" evidence="1">
    <location>
        <begin position="623"/>
        <end position="650"/>
    </location>
</feature>
<proteinExistence type="predicted"/>
<name>A0A3S0JSI1_9DEIO</name>
<dbReference type="PANTHER" id="PTHR44329:SF214">
    <property type="entry name" value="PROTEIN KINASE DOMAIN-CONTAINING PROTEIN"/>
    <property type="match status" value="1"/>
</dbReference>
<dbReference type="SUPFAM" id="SSF56112">
    <property type="entry name" value="Protein kinase-like (PK-like)"/>
    <property type="match status" value="1"/>
</dbReference>
<dbReference type="GO" id="GO:0004674">
    <property type="term" value="F:protein serine/threonine kinase activity"/>
    <property type="evidence" value="ECO:0007669"/>
    <property type="project" value="TreeGrafter"/>
</dbReference>
<dbReference type="AlphaFoldDB" id="A0A3S0JSI1"/>
<comment type="caution">
    <text evidence="3">The sequence shown here is derived from an EMBL/GenBank/DDBJ whole genome shotgun (WGS) entry which is preliminary data.</text>
</comment>
<dbReference type="EMBL" id="RXPE01000008">
    <property type="protein sequence ID" value="RTR28031.1"/>
    <property type="molecule type" value="Genomic_DNA"/>
</dbReference>
<dbReference type="PANTHER" id="PTHR44329">
    <property type="entry name" value="SERINE/THREONINE-PROTEIN KINASE TNNI3K-RELATED"/>
    <property type="match status" value="1"/>
</dbReference>
<feature type="domain" description="Protein kinase" evidence="2">
    <location>
        <begin position="18"/>
        <end position="316"/>
    </location>
</feature>
<dbReference type="InterPro" id="IPR051681">
    <property type="entry name" value="Ser/Thr_Kinases-Pseudokinases"/>
</dbReference>
<protein>
    <recommendedName>
        <fullName evidence="2">Protein kinase domain-containing protein</fullName>
    </recommendedName>
</protein>
<gene>
    <name evidence="3" type="ORF">EJ104_05785</name>
</gene>
<evidence type="ECO:0000313" key="3">
    <source>
        <dbReference type="EMBL" id="RTR28031.1"/>
    </source>
</evidence>
<dbReference type="PROSITE" id="PS50011">
    <property type="entry name" value="PROTEIN_KINASE_DOM"/>
    <property type="match status" value="1"/>
</dbReference>
<reference evidence="3 4" key="1">
    <citation type="submission" date="2018-12" db="EMBL/GenBank/DDBJ databases">
        <title>Deinococcus radiophilus ATCC 27603 genome sequencing and assembly.</title>
        <authorList>
            <person name="Maclea K.S."/>
            <person name="Maynard C.R."/>
        </authorList>
    </citation>
    <scope>NUCLEOTIDE SEQUENCE [LARGE SCALE GENOMIC DNA]</scope>
    <source>
        <strain evidence="3 4">ATCC 27603</strain>
    </source>
</reference>
<dbReference type="SMART" id="SM00220">
    <property type="entry name" value="S_TKc"/>
    <property type="match status" value="1"/>
</dbReference>
<accession>A0A3S0JSI1</accession>
<organism evidence="3 4">
    <name type="scientific">Deinococcus radiophilus</name>
    <dbReference type="NCBI Taxonomy" id="32062"/>
    <lineage>
        <taxon>Bacteria</taxon>
        <taxon>Thermotogati</taxon>
        <taxon>Deinococcota</taxon>
        <taxon>Deinococci</taxon>
        <taxon>Deinococcales</taxon>
        <taxon>Deinococcaceae</taxon>
        <taxon>Deinococcus</taxon>
    </lineage>
</organism>
<sequence>MTAEPEWVPLYGSGGQPVQLGPELGRGGQGTVYALADDPGQVAKLYLRPPGPAQVRKLEALTALADPVLLTLSAWPTEVLRGPAGEVRGFLMPRLPAGEMHELHCLYTPATRSELFPEATWAFLVHTARNLARAFAALHTRGVLMGDVSSRNVMVGPAGTVRLIDTDSFQVRSGGEVLPCPVGTPEFTPPELQGQALGTLVRTEAHDLFGLATLIFHLLFQGRHPYAGVQAAATPLSPAEAIAGHAFAYSAQPLPGLRPPPGTLRLSDLTAEVAALFERAFAPAPAPPRPTAAEWDTALATLGQALEPCRQGHTRVRGLACPHCRVHPLARIEGTQLLRLADLDRQLAALRQRIRALQSPPPLAVLQHIAPAPRTAPLLLPAPPPPADRTEWAVIWTGRLALLLVLLAFGVLIHWLGPLAQWSLVLLGVLAAAYPELRHLLEAAFDRYFPELTAAWMRLALGERSRAHALYTLRRDLQVQQTREEALKAELLALTLRAQQPAEYSRFRSAQQAVQTVLAETGAVEQARRAELDALGVKYHQSARREYLRRQPLTAGVAAGIGAAEAARLHAAGLRVAADLTPAALRSLTGLSSGQQQALLRYRQALEEFYPPDHRQIPAREVAAVHRRHAQEMRRSVARLERQTVRLERLAQGTAAERRIAEVRRELLDCREVQQHLRGLLDPA</sequence>
<evidence type="ECO:0000256" key="1">
    <source>
        <dbReference type="SAM" id="Coils"/>
    </source>
</evidence>
<dbReference type="Proteomes" id="UP000277766">
    <property type="component" value="Unassembled WGS sequence"/>
</dbReference>
<dbReference type="OrthoDB" id="9805504at2"/>
<dbReference type="InterPro" id="IPR000719">
    <property type="entry name" value="Prot_kinase_dom"/>
</dbReference>